<accession>A0AAD9BE97</accession>
<proteinExistence type="predicted"/>
<organism evidence="1 2">
    <name type="scientific">Dissostichus eleginoides</name>
    <name type="common">Patagonian toothfish</name>
    <name type="synonym">Dissostichus amissus</name>
    <dbReference type="NCBI Taxonomy" id="100907"/>
    <lineage>
        <taxon>Eukaryota</taxon>
        <taxon>Metazoa</taxon>
        <taxon>Chordata</taxon>
        <taxon>Craniata</taxon>
        <taxon>Vertebrata</taxon>
        <taxon>Euteleostomi</taxon>
        <taxon>Actinopterygii</taxon>
        <taxon>Neopterygii</taxon>
        <taxon>Teleostei</taxon>
        <taxon>Neoteleostei</taxon>
        <taxon>Acanthomorphata</taxon>
        <taxon>Eupercaria</taxon>
        <taxon>Perciformes</taxon>
        <taxon>Notothenioidei</taxon>
        <taxon>Nototheniidae</taxon>
        <taxon>Dissostichus</taxon>
    </lineage>
</organism>
<keyword evidence="2" id="KW-1185">Reference proteome</keyword>
<name>A0AAD9BE97_DISEL</name>
<gene>
    <name evidence="1" type="ORF">KUDE01_025350</name>
</gene>
<sequence length="82" mass="9460">MKHIAYLESKTNDLENRGRRKNLQLFGLREGAEGGQPLLEFIQDKLPHWLQLDAGRIFTLERAHRTLAVQSLTRIEPFSSDS</sequence>
<evidence type="ECO:0000313" key="1">
    <source>
        <dbReference type="EMBL" id="KAK1879818.1"/>
    </source>
</evidence>
<protein>
    <submittedName>
        <fullName evidence="1">G2/mitotic-specific cyclin-B3</fullName>
    </submittedName>
</protein>
<reference evidence="1" key="1">
    <citation type="submission" date="2023-04" db="EMBL/GenBank/DDBJ databases">
        <title>Chromosome-level genome of Chaenocephalus aceratus.</title>
        <authorList>
            <person name="Park H."/>
        </authorList>
    </citation>
    <scope>NUCLEOTIDE SEQUENCE</scope>
    <source>
        <strain evidence="1">DE</strain>
        <tissue evidence="1">Muscle</tissue>
    </source>
</reference>
<dbReference type="AlphaFoldDB" id="A0AAD9BE97"/>
<dbReference type="Proteomes" id="UP001228049">
    <property type="component" value="Unassembled WGS sequence"/>
</dbReference>
<dbReference type="EMBL" id="JASDAP010000025">
    <property type="protein sequence ID" value="KAK1879818.1"/>
    <property type="molecule type" value="Genomic_DNA"/>
</dbReference>
<comment type="caution">
    <text evidence="1">The sequence shown here is derived from an EMBL/GenBank/DDBJ whole genome shotgun (WGS) entry which is preliminary data.</text>
</comment>
<evidence type="ECO:0000313" key="2">
    <source>
        <dbReference type="Proteomes" id="UP001228049"/>
    </source>
</evidence>
<dbReference type="Gene3D" id="3.30.70.1820">
    <property type="entry name" value="L1 transposable element, RRM domain"/>
    <property type="match status" value="1"/>
</dbReference>